<dbReference type="AlphaFoldDB" id="A0AAW8FKY6"/>
<keyword evidence="1" id="KW-0175">Coiled coil</keyword>
<dbReference type="EMBL" id="JAUSZV010000005">
    <property type="protein sequence ID" value="MDQ0910452.1"/>
    <property type="molecule type" value="Genomic_DNA"/>
</dbReference>
<name>A0AAW8FKY6_9ACTN</name>
<dbReference type="InterPro" id="IPR001584">
    <property type="entry name" value="Integrase_cat-core"/>
</dbReference>
<comment type="caution">
    <text evidence="3">The sequence shown here is derived from an EMBL/GenBank/DDBJ whole genome shotgun (WGS) entry which is preliminary data.</text>
</comment>
<dbReference type="InterPro" id="IPR050900">
    <property type="entry name" value="Transposase_IS3/IS150/IS904"/>
</dbReference>
<proteinExistence type="predicted"/>
<accession>A0AAW8FKY6</accession>
<evidence type="ECO:0000259" key="2">
    <source>
        <dbReference type="Pfam" id="PF13333"/>
    </source>
</evidence>
<reference evidence="3" key="1">
    <citation type="submission" date="2023-07" db="EMBL/GenBank/DDBJ databases">
        <title>Comparative genomics of wheat-associated soil bacteria to identify genetic determinants of phenazine resistance.</title>
        <authorList>
            <person name="Mouncey N."/>
        </authorList>
    </citation>
    <scope>NUCLEOTIDE SEQUENCE</scope>
    <source>
        <strain evidence="3">V4I22</strain>
    </source>
</reference>
<feature type="domain" description="Integrase catalytic" evidence="2">
    <location>
        <begin position="49"/>
        <end position="102"/>
    </location>
</feature>
<dbReference type="GO" id="GO:0015074">
    <property type="term" value="P:DNA integration"/>
    <property type="evidence" value="ECO:0007669"/>
    <property type="project" value="InterPro"/>
</dbReference>
<dbReference type="Proteomes" id="UP001234216">
    <property type="component" value="Unassembled WGS sequence"/>
</dbReference>
<gene>
    <name evidence="3" type="ORF">QFZ22_006437</name>
</gene>
<evidence type="ECO:0000313" key="4">
    <source>
        <dbReference type="Proteomes" id="UP001234216"/>
    </source>
</evidence>
<organism evidence="3 4">
    <name type="scientific">Streptomyces canus</name>
    <dbReference type="NCBI Taxonomy" id="58343"/>
    <lineage>
        <taxon>Bacteria</taxon>
        <taxon>Bacillati</taxon>
        <taxon>Actinomycetota</taxon>
        <taxon>Actinomycetes</taxon>
        <taxon>Kitasatosporales</taxon>
        <taxon>Streptomycetaceae</taxon>
        <taxon>Streptomyces</taxon>
        <taxon>Streptomyces aurantiacus group</taxon>
    </lineage>
</organism>
<evidence type="ECO:0000256" key="1">
    <source>
        <dbReference type="SAM" id="Coils"/>
    </source>
</evidence>
<dbReference type="PANTHER" id="PTHR46889">
    <property type="entry name" value="TRANSPOSASE INSF FOR INSERTION SEQUENCE IS3B-RELATED"/>
    <property type="match status" value="1"/>
</dbReference>
<dbReference type="Pfam" id="PF13333">
    <property type="entry name" value="rve_2"/>
    <property type="match status" value="1"/>
</dbReference>
<evidence type="ECO:0000313" key="3">
    <source>
        <dbReference type="EMBL" id="MDQ0910452.1"/>
    </source>
</evidence>
<feature type="coiled-coil region" evidence="1">
    <location>
        <begin position="18"/>
        <end position="45"/>
    </location>
</feature>
<dbReference type="PANTHER" id="PTHR46889:SF4">
    <property type="entry name" value="TRANSPOSASE INSO FOR INSERTION SEQUENCE ELEMENT IS911B-RELATED"/>
    <property type="match status" value="1"/>
</dbReference>
<protein>
    <submittedName>
        <fullName evidence="3">Transposase InsO family protein</fullName>
    </submittedName>
</protein>
<dbReference type="RefSeq" id="WP_306981110.1">
    <property type="nucleotide sequence ID" value="NZ_JAUSZV010000005.1"/>
</dbReference>
<sequence>MNEQSQEGVRGREVGGLIECEREELQRLRRQDAEKLKRIKELEMNAVREAFNGALKVEYVHRHTVAARAEARVKIATWIAGFCNTRRLHSIRGFKSPIDYEHEYRTGLALRAAA</sequence>